<feature type="region of interest" description="Disordered" evidence="1">
    <location>
        <begin position="113"/>
        <end position="210"/>
    </location>
</feature>
<feature type="compositionally biased region" description="Pro residues" evidence="1">
    <location>
        <begin position="116"/>
        <end position="125"/>
    </location>
</feature>
<dbReference type="EMBL" id="JAGSOV010000001">
    <property type="protein sequence ID" value="MCO1653482.1"/>
    <property type="molecule type" value="Genomic_DNA"/>
</dbReference>
<comment type="caution">
    <text evidence="2">The sequence shown here is derived from an EMBL/GenBank/DDBJ whole genome shotgun (WGS) entry which is preliminary data.</text>
</comment>
<evidence type="ECO:0000256" key="1">
    <source>
        <dbReference type="SAM" id="MobiDB-lite"/>
    </source>
</evidence>
<proteinExistence type="predicted"/>
<gene>
    <name evidence="2" type="ORF">KDL28_00280</name>
</gene>
<dbReference type="Proteomes" id="UP001165283">
    <property type="component" value="Unassembled WGS sequence"/>
</dbReference>
<reference evidence="2" key="1">
    <citation type="submission" date="2021-04" db="EMBL/GenBank/DDBJ databases">
        <title>Pseudonocardia sp. nov., isolated from sandy soil of mangrove forest.</title>
        <authorList>
            <person name="Zan Z."/>
            <person name="Huang R."/>
            <person name="Liu W."/>
        </authorList>
    </citation>
    <scope>NUCLEOTIDE SEQUENCE</scope>
    <source>
        <strain evidence="2">S2-4</strain>
    </source>
</reference>
<protein>
    <submittedName>
        <fullName evidence="2">Uncharacterized protein</fullName>
    </submittedName>
</protein>
<keyword evidence="3" id="KW-1185">Reference proteome</keyword>
<feature type="compositionally biased region" description="Low complexity" evidence="1">
    <location>
        <begin position="165"/>
        <end position="175"/>
    </location>
</feature>
<organism evidence="2 3">
    <name type="scientific">Pseudonocardia humida</name>
    <dbReference type="NCBI Taxonomy" id="2800819"/>
    <lineage>
        <taxon>Bacteria</taxon>
        <taxon>Bacillati</taxon>
        <taxon>Actinomycetota</taxon>
        <taxon>Actinomycetes</taxon>
        <taxon>Pseudonocardiales</taxon>
        <taxon>Pseudonocardiaceae</taxon>
        <taxon>Pseudonocardia</taxon>
    </lineage>
</organism>
<accession>A0ABT0ZRY5</accession>
<sequence>MLLDLMDLPGATYSCVAHRVSGALLGEVGTSAVPPGVVMEWGGNAAGFLAAADGDGLDDLMISSHRFYHVVRLVEVESGELLIYLCLDRGRSNLAVARRELGASWLRNRLAVASVGPPPRPPAGPPEERVRRSAPAALPTPRNGSSPAVASLAPRPVDPGRGAVRGRPTGPVAPAAGPPGGIARGAREVSRPGPTHVPLPRRSGPSRVPPPLPTDGVPVVHPITGQAWATDVGTMRRLLGALRALR</sequence>
<dbReference type="RefSeq" id="WP_252435068.1">
    <property type="nucleotide sequence ID" value="NZ_JAGSOV010000001.1"/>
</dbReference>
<name>A0ABT0ZRY5_9PSEU</name>
<evidence type="ECO:0000313" key="2">
    <source>
        <dbReference type="EMBL" id="MCO1653482.1"/>
    </source>
</evidence>
<evidence type="ECO:0000313" key="3">
    <source>
        <dbReference type="Proteomes" id="UP001165283"/>
    </source>
</evidence>